<protein>
    <submittedName>
        <fullName evidence="1">Uncharacterized protein</fullName>
    </submittedName>
</protein>
<dbReference type="InParanoid" id="A0A0C3G6A7"/>
<accession>A0A0C3G6A7</accession>
<dbReference type="Proteomes" id="UP000054166">
    <property type="component" value="Unassembled WGS sequence"/>
</dbReference>
<organism evidence="1 2">
    <name type="scientific">Piloderma croceum (strain F 1598)</name>
    <dbReference type="NCBI Taxonomy" id="765440"/>
    <lineage>
        <taxon>Eukaryota</taxon>
        <taxon>Fungi</taxon>
        <taxon>Dikarya</taxon>
        <taxon>Basidiomycota</taxon>
        <taxon>Agaricomycotina</taxon>
        <taxon>Agaricomycetes</taxon>
        <taxon>Agaricomycetidae</taxon>
        <taxon>Atheliales</taxon>
        <taxon>Atheliaceae</taxon>
        <taxon>Piloderma</taxon>
    </lineage>
</organism>
<reference evidence="2" key="2">
    <citation type="submission" date="2015-01" db="EMBL/GenBank/DDBJ databases">
        <title>Evolutionary Origins and Diversification of the Mycorrhizal Mutualists.</title>
        <authorList>
            <consortium name="DOE Joint Genome Institute"/>
            <consortium name="Mycorrhizal Genomics Consortium"/>
            <person name="Kohler A."/>
            <person name="Kuo A."/>
            <person name="Nagy L.G."/>
            <person name="Floudas D."/>
            <person name="Copeland A."/>
            <person name="Barry K.W."/>
            <person name="Cichocki N."/>
            <person name="Veneault-Fourrey C."/>
            <person name="LaButti K."/>
            <person name="Lindquist E.A."/>
            <person name="Lipzen A."/>
            <person name="Lundell T."/>
            <person name="Morin E."/>
            <person name="Murat C."/>
            <person name="Riley R."/>
            <person name="Ohm R."/>
            <person name="Sun H."/>
            <person name="Tunlid A."/>
            <person name="Henrissat B."/>
            <person name="Grigoriev I.V."/>
            <person name="Hibbett D.S."/>
            <person name="Martin F."/>
        </authorList>
    </citation>
    <scope>NUCLEOTIDE SEQUENCE [LARGE SCALE GENOMIC DNA]</scope>
    <source>
        <strain evidence="2">F 1598</strain>
    </source>
</reference>
<evidence type="ECO:0000313" key="2">
    <source>
        <dbReference type="Proteomes" id="UP000054166"/>
    </source>
</evidence>
<dbReference type="InterPro" id="IPR027796">
    <property type="entry name" value="OTT_1508_deam-like"/>
</dbReference>
<proteinExistence type="predicted"/>
<dbReference type="HOGENOM" id="CLU_1652826_0_0_1"/>
<dbReference type="OrthoDB" id="2672393at2759"/>
<sequence length="160" mass="18123">MDTLHQNAQFNPTAGTYTIQNSHVHCEALLLRYHLLNPEIPPFNYFTVSKLSCYPCYALFHAYNELTGPGEHKYFTKGCHNKIYPFWPLPQFSDLKDSQIKSQLTQEHFAPKLRVLLKNREGIRASSGSTEASESSTSPANSISKDANNYDVMAAFFASR</sequence>
<name>A0A0C3G6A7_PILCF</name>
<reference evidence="1 2" key="1">
    <citation type="submission" date="2014-04" db="EMBL/GenBank/DDBJ databases">
        <authorList>
            <consortium name="DOE Joint Genome Institute"/>
            <person name="Kuo A."/>
            <person name="Tarkka M."/>
            <person name="Buscot F."/>
            <person name="Kohler A."/>
            <person name="Nagy L.G."/>
            <person name="Floudas D."/>
            <person name="Copeland A."/>
            <person name="Barry K.W."/>
            <person name="Cichocki N."/>
            <person name="Veneault-Fourrey C."/>
            <person name="LaButti K."/>
            <person name="Lindquist E.A."/>
            <person name="Lipzen A."/>
            <person name="Lundell T."/>
            <person name="Morin E."/>
            <person name="Murat C."/>
            <person name="Sun H."/>
            <person name="Tunlid A."/>
            <person name="Henrissat B."/>
            <person name="Grigoriev I.V."/>
            <person name="Hibbett D.S."/>
            <person name="Martin F."/>
            <person name="Nordberg H.P."/>
            <person name="Cantor M.N."/>
            <person name="Hua S.X."/>
        </authorList>
    </citation>
    <scope>NUCLEOTIDE SEQUENCE [LARGE SCALE GENOMIC DNA]</scope>
    <source>
        <strain evidence="1 2">F 1598</strain>
    </source>
</reference>
<dbReference type="Pfam" id="PF14441">
    <property type="entry name" value="OTT_1508_deam"/>
    <property type="match status" value="1"/>
</dbReference>
<keyword evidence="2" id="KW-1185">Reference proteome</keyword>
<dbReference type="AlphaFoldDB" id="A0A0C3G6A7"/>
<dbReference type="EMBL" id="KN832971">
    <property type="protein sequence ID" value="KIM91780.1"/>
    <property type="molecule type" value="Genomic_DNA"/>
</dbReference>
<evidence type="ECO:0000313" key="1">
    <source>
        <dbReference type="EMBL" id="KIM91780.1"/>
    </source>
</evidence>
<gene>
    <name evidence="1" type="ORF">PILCRDRAFT_139131</name>
</gene>